<dbReference type="RefSeq" id="WP_121934672.1">
    <property type="nucleotide sequence ID" value="NZ_RDOJ01000009.1"/>
</dbReference>
<proteinExistence type="predicted"/>
<evidence type="ECO:0000259" key="1">
    <source>
        <dbReference type="Pfam" id="PF22522"/>
    </source>
</evidence>
<evidence type="ECO:0000313" key="2">
    <source>
        <dbReference type="EMBL" id="RLZ09719.1"/>
    </source>
</evidence>
<keyword evidence="3" id="KW-1185">Reference proteome</keyword>
<feature type="domain" description="DUF6998" evidence="1">
    <location>
        <begin position="7"/>
        <end position="142"/>
    </location>
</feature>
<sequence>MKDELEQFFIAIEKLQQKYSHHNKKFTLDGKLVGDIGEVLAAEYYGITLHKDNKAVYDGFLTSDSTKEVQIKSSFNNYFYFPKDLTKMPDYFIAININKDGTFEEIFNGRGDIIYKHLLSHLPTERKYPYRLSLNKLKELNLSDFNIDRINRIA</sequence>
<accession>A0A3L9MGM1</accession>
<reference evidence="2 3" key="1">
    <citation type="submission" date="2018-10" db="EMBL/GenBank/DDBJ databases">
        <authorList>
            <person name="Chen X."/>
        </authorList>
    </citation>
    <scope>NUCLEOTIDE SEQUENCE [LARGE SCALE GENOMIC DNA]</scope>
    <source>
        <strain evidence="2 3">YIM 102668</strain>
    </source>
</reference>
<dbReference type="AlphaFoldDB" id="A0A3L9MGM1"/>
<dbReference type="OrthoDB" id="7503989at2"/>
<evidence type="ECO:0000313" key="3">
    <source>
        <dbReference type="Proteomes" id="UP000275348"/>
    </source>
</evidence>
<gene>
    <name evidence="2" type="ORF">EAH69_07995</name>
</gene>
<dbReference type="InterPro" id="IPR054267">
    <property type="entry name" value="DUF6998"/>
</dbReference>
<name>A0A3L9MGM1_9FLAO</name>
<comment type="caution">
    <text evidence="2">The sequence shown here is derived from an EMBL/GenBank/DDBJ whole genome shotgun (WGS) entry which is preliminary data.</text>
</comment>
<organism evidence="2 3">
    <name type="scientific">Faecalibacter macacae</name>
    <dbReference type="NCBI Taxonomy" id="1859289"/>
    <lineage>
        <taxon>Bacteria</taxon>
        <taxon>Pseudomonadati</taxon>
        <taxon>Bacteroidota</taxon>
        <taxon>Flavobacteriia</taxon>
        <taxon>Flavobacteriales</taxon>
        <taxon>Weeksellaceae</taxon>
        <taxon>Faecalibacter</taxon>
    </lineage>
</organism>
<dbReference type="Pfam" id="PF22522">
    <property type="entry name" value="DUF6998"/>
    <property type="match status" value="1"/>
</dbReference>
<dbReference type="Proteomes" id="UP000275348">
    <property type="component" value="Unassembled WGS sequence"/>
</dbReference>
<dbReference type="EMBL" id="RDOJ01000009">
    <property type="protein sequence ID" value="RLZ09719.1"/>
    <property type="molecule type" value="Genomic_DNA"/>
</dbReference>
<protein>
    <recommendedName>
        <fullName evidence="1">DUF6998 domain-containing protein</fullName>
    </recommendedName>
</protein>